<keyword evidence="3" id="KW-1185">Reference proteome</keyword>
<reference evidence="2" key="3">
    <citation type="submission" date="2025-09" db="UniProtKB">
        <authorList>
            <consortium name="Ensembl"/>
        </authorList>
    </citation>
    <scope>IDENTIFICATION</scope>
</reference>
<dbReference type="STRING" id="7897.ENSLACP00000008058"/>
<name>H3AEI7_LATCH</name>
<reference evidence="2" key="2">
    <citation type="submission" date="2025-08" db="UniProtKB">
        <authorList>
            <consortium name="Ensembl"/>
        </authorList>
    </citation>
    <scope>IDENTIFICATION</scope>
</reference>
<dbReference type="PANTHER" id="PTHR34756">
    <property type="entry name" value="CELL DIVISION CYCLE-ASSOCIATED PROTEIN 3"/>
    <property type="match status" value="1"/>
</dbReference>
<dbReference type="InParanoid" id="H3AEI7"/>
<dbReference type="eggNOG" id="ENOG502S7V2">
    <property type="taxonomic scope" value="Eukaryota"/>
</dbReference>
<sequence>MGGAMNKQAETPVRPLHNKHLANVADPRSPTAGIVRTPIEVKCSPSASVSPERWEEVVENPQAADPRSPTQGIVRTPVKPTMADTLNRLVRQLSELFVSEGIMLVTRGSQTIKGLEQPITEESKQPEAALRDSEVTAQTMAQLLPDGTVRDSEPIARTIEQTETETLLQDSEPTADPMEQTKTETSQDSELIVDAIEQNKIESPMQASKPTAELTEQPESMAEPVFRDSQLILKPSRAPADKGSSVELGSPALNGNEAVVGTWSPHSAGLKAIKHKGKKPSSKVLLSSSGTGRSPLKLLQEDNSPSAASHRQVKVLLGLSENSPETGRNIAKAGARNRELFQDKENAAVRW</sequence>
<dbReference type="Proteomes" id="UP000008672">
    <property type="component" value="Unassembled WGS sequence"/>
</dbReference>
<protein>
    <submittedName>
        <fullName evidence="2">Cell division cycle associated 3</fullName>
    </submittedName>
</protein>
<gene>
    <name evidence="2" type="primary">CDCA3</name>
</gene>
<dbReference type="GeneTree" id="ENSGT00940000168539"/>
<evidence type="ECO:0000313" key="3">
    <source>
        <dbReference type="Proteomes" id="UP000008672"/>
    </source>
</evidence>
<dbReference type="PANTHER" id="PTHR34756:SF1">
    <property type="entry name" value="CELL DIVISION CYCLE-ASSOCIATED PROTEIN 3"/>
    <property type="match status" value="1"/>
</dbReference>
<feature type="region of interest" description="Disordered" evidence="1">
    <location>
        <begin position="1"/>
        <end position="73"/>
    </location>
</feature>
<organism evidence="2 3">
    <name type="scientific">Latimeria chalumnae</name>
    <name type="common">Coelacanth</name>
    <dbReference type="NCBI Taxonomy" id="7897"/>
    <lineage>
        <taxon>Eukaryota</taxon>
        <taxon>Metazoa</taxon>
        <taxon>Chordata</taxon>
        <taxon>Craniata</taxon>
        <taxon>Vertebrata</taxon>
        <taxon>Euteleostomi</taxon>
        <taxon>Coelacanthiformes</taxon>
        <taxon>Coelacanthidae</taxon>
        <taxon>Latimeria</taxon>
    </lineage>
</organism>
<dbReference type="AlphaFoldDB" id="H3AEI7"/>
<feature type="region of interest" description="Disordered" evidence="1">
    <location>
        <begin position="160"/>
        <end position="187"/>
    </location>
</feature>
<dbReference type="FunCoup" id="H3AEI7">
    <property type="interactions" value="655"/>
</dbReference>
<feature type="compositionally biased region" description="Basic residues" evidence="1">
    <location>
        <begin position="272"/>
        <end position="281"/>
    </location>
</feature>
<evidence type="ECO:0000313" key="2">
    <source>
        <dbReference type="Ensembl" id="ENSLACP00000008058.1"/>
    </source>
</evidence>
<proteinExistence type="predicted"/>
<feature type="region of interest" description="Disordered" evidence="1">
    <location>
        <begin position="272"/>
        <end position="310"/>
    </location>
</feature>
<dbReference type="EMBL" id="AFYH01153737">
    <property type="status" value="NOT_ANNOTATED_CDS"/>
    <property type="molecule type" value="Genomic_DNA"/>
</dbReference>
<accession>H3AEI7</accession>
<dbReference type="InterPro" id="IPR038832">
    <property type="entry name" value="CDCA3"/>
</dbReference>
<dbReference type="HOGENOM" id="CLU_713643_0_0_1"/>
<dbReference type="Ensembl" id="ENSLACT00000008124.1">
    <property type="protein sequence ID" value="ENSLACP00000008058.1"/>
    <property type="gene ID" value="ENSLACG00000007132.1"/>
</dbReference>
<dbReference type="EMBL" id="AFYH01153738">
    <property type="status" value="NOT_ANNOTATED_CDS"/>
    <property type="molecule type" value="Genomic_DNA"/>
</dbReference>
<feature type="region of interest" description="Disordered" evidence="1">
    <location>
        <begin position="205"/>
        <end position="227"/>
    </location>
</feature>
<evidence type="ECO:0000256" key="1">
    <source>
        <dbReference type="SAM" id="MobiDB-lite"/>
    </source>
</evidence>
<reference evidence="3" key="1">
    <citation type="submission" date="2011-08" db="EMBL/GenBank/DDBJ databases">
        <title>The draft genome of Latimeria chalumnae.</title>
        <authorList>
            <person name="Di Palma F."/>
            <person name="Alfoldi J."/>
            <person name="Johnson J."/>
            <person name="Berlin A."/>
            <person name="Gnerre S."/>
            <person name="Jaffe D."/>
            <person name="MacCallum I."/>
            <person name="Young S."/>
            <person name="Walker B.J."/>
            <person name="Lander E."/>
            <person name="Lindblad-Toh K."/>
        </authorList>
    </citation>
    <scope>NUCLEOTIDE SEQUENCE [LARGE SCALE GENOMIC DNA]</scope>
    <source>
        <strain evidence="3">Wild caught</strain>
    </source>
</reference>